<evidence type="ECO:0000313" key="2">
    <source>
        <dbReference type="Proteomes" id="UP000004848"/>
    </source>
</evidence>
<gene>
    <name evidence="1" type="ORF">SIAM614_02876</name>
</gene>
<reference evidence="1 2" key="1">
    <citation type="submission" date="2006-05" db="EMBL/GenBank/DDBJ databases">
        <authorList>
            <person name="King G."/>
            <person name="Ferriera S."/>
            <person name="Johnson J."/>
            <person name="Kravitz S."/>
            <person name="Beeson K."/>
            <person name="Sutton G."/>
            <person name="Rogers Y.-H."/>
            <person name="Friedman R."/>
            <person name="Frazier M."/>
            <person name="Venter J.C."/>
        </authorList>
    </citation>
    <scope>NUCLEOTIDE SEQUENCE [LARGE SCALE GENOMIC DNA]</scope>
    <source>
        <strain evidence="2">ATCC 25650 / DSM 13394 / JCM 20685 / NBRC 16684 / NCIMB 2208 / IAM 12614 / B1</strain>
    </source>
</reference>
<proteinExistence type="predicted"/>
<dbReference type="Proteomes" id="UP000004848">
    <property type="component" value="Unassembled WGS sequence"/>
</dbReference>
<dbReference type="AlphaFoldDB" id="A0NUI4"/>
<organism evidence="1 2">
    <name type="scientific">Roseibium aggregatum (strain ATCC 25650 / DSM 13394 / JCM 20685 / NBRC 16684 / NCIMB 2208 / IAM 12614 / B1)</name>
    <name type="common">Stappia aggregata</name>
    <dbReference type="NCBI Taxonomy" id="384765"/>
    <lineage>
        <taxon>Bacteria</taxon>
        <taxon>Pseudomonadati</taxon>
        <taxon>Pseudomonadota</taxon>
        <taxon>Alphaproteobacteria</taxon>
        <taxon>Hyphomicrobiales</taxon>
        <taxon>Stappiaceae</taxon>
        <taxon>Roseibium</taxon>
    </lineage>
</organism>
<name>A0NUI4_ROSAI</name>
<comment type="caution">
    <text evidence="1">The sequence shown here is derived from an EMBL/GenBank/DDBJ whole genome shotgun (WGS) entry which is preliminary data.</text>
</comment>
<sequence length="44" mass="4752">MQSFKGPAVQPGLFLFEDCGASAQPGSPLAKSDDDRRIFVAKRL</sequence>
<evidence type="ECO:0000313" key="1">
    <source>
        <dbReference type="EMBL" id="EAV43586.1"/>
    </source>
</evidence>
<dbReference type="EMBL" id="AAUW01000009">
    <property type="protein sequence ID" value="EAV43586.1"/>
    <property type="molecule type" value="Genomic_DNA"/>
</dbReference>
<protein>
    <submittedName>
        <fullName evidence="1">Uncharacterized protein</fullName>
    </submittedName>
</protein>
<accession>A0NUI4</accession>